<keyword evidence="2" id="KW-1185">Reference proteome</keyword>
<accession>A0ABQ1YEE1</accession>
<proteinExistence type="predicted"/>
<comment type="caution">
    <text evidence="1">The sequence shown here is derived from an EMBL/GenBank/DDBJ whole genome shotgun (WGS) entry which is preliminary data.</text>
</comment>
<evidence type="ECO:0000313" key="1">
    <source>
        <dbReference type="EMBL" id="GGH21459.1"/>
    </source>
</evidence>
<reference evidence="2" key="1">
    <citation type="journal article" date="2019" name="Int. J. Syst. Evol. Microbiol.">
        <title>The Global Catalogue of Microorganisms (GCM) 10K type strain sequencing project: providing services to taxonomists for standard genome sequencing and annotation.</title>
        <authorList>
            <consortium name="The Broad Institute Genomics Platform"/>
            <consortium name="The Broad Institute Genome Sequencing Center for Infectious Disease"/>
            <person name="Wu L."/>
            <person name="Ma J."/>
        </authorList>
    </citation>
    <scope>NUCLEOTIDE SEQUENCE [LARGE SCALE GENOMIC DNA]</scope>
    <source>
        <strain evidence="2">CGMCC 1.15288</strain>
    </source>
</reference>
<evidence type="ECO:0000313" key="2">
    <source>
        <dbReference type="Proteomes" id="UP000600214"/>
    </source>
</evidence>
<sequence>MGKTMRYLSIVQVCKHPSLSGPRYTASYPDSHYWNESHGTLWKGTYRGIVAEGLFTYQMRVVMPGGMKHSYRGSLISLH</sequence>
<organism evidence="1 2">
    <name type="scientific">Dyadobacter endophyticus</name>
    <dbReference type="NCBI Taxonomy" id="1749036"/>
    <lineage>
        <taxon>Bacteria</taxon>
        <taxon>Pseudomonadati</taxon>
        <taxon>Bacteroidota</taxon>
        <taxon>Cytophagia</taxon>
        <taxon>Cytophagales</taxon>
        <taxon>Spirosomataceae</taxon>
        <taxon>Dyadobacter</taxon>
    </lineage>
</organism>
<dbReference type="Proteomes" id="UP000600214">
    <property type="component" value="Unassembled WGS sequence"/>
</dbReference>
<protein>
    <submittedName>
        <fullName evidence="1">Uncharacterized protein</fullName>
    </submittedName>
</protein>
<name>A0ABQ1YEE1_9BACT</name>
<dbReference type="EMBL" id="BMIA01000001">
    <property type="protein sequence ID" value="GGH21459.1"/>
    <property type="molecule type" value="Genomic_DNA"/>
</dbReference>
<gene>
    <name evidence="1" type="ORF">GCM10007423_02600</name>
</gene>